<dbReference type="AlphaFoldDB" id="A0A0F9M5A7"/>
<keyword evidence="3" id="KW-0472">Membrane</keyword>
<accession>A0A0F9M5A7</accession>
<dbReference type="InterPro" id="IPR013766">
    <property type="entry name" value="Thioredoxin_domain"/>
</dbReference>
<organism evidence="5">
    <name type="scientific">marine sediment metagenome</name>
    <dbReference type="NCBI Taxonomy" id="412755"/>
    <lineage>
        <taxon>unclassified sequences</taxon>
        <taxon>metagenomes</taxon>
        <taxon>ecological metagenomes</taxon>
    </lineage>
</organism>
<keyword evidence="2" id="KW-0186">Copper</keyword>
<dbReference type="PROSITE" id="PS51352">
    <property type="entry name" value="THIOREDOXIN_2"/>
    <property type="match status" value="1"/>
</dbReference>
<comment type="caution">
    <text evidence="5">The sequence shown here is derived from an EMBL/GenBank/DDBJ whole genome shotgun (WGS) entry which is preliminary data.</text>
</comment>
<dbReference type="InterPro" id="IPR003782">
    <property type="entry name" value="SCO1/SenC"/>
</dbReference>
<keyword evidence="3" id="KW-1133">Transmembrane helix</keyword>
<dbReference type="PANTHER" id="PTHR12151">
    <property type="entry name" value="ELECTRON TRANSPORT PROTIN SCO1/SENC FAMILY MEMBER"/>
    <property type="match status" value="1"/>
</dbReference>
<evidence type="ECO:0000313" key="5">
    <source>
        <dbReference type="EMBL" id="KKM71820.1"/>
    </source>
</evidence>
<dbReference type="PANTHER" id="PTHR12151:SF25">
    <property type="entry name" value="LINALOOL DEHYDRATASE_ISOMERASE DOMAIN-CONTAINING PROTEIN"/>
    <property type="match status" value="1"/>
</dbReference>
<protein>
    <recommendedName>
        <fullName evidence="4">Thioredoxin domain-containing protein</fullName>
    </recommendedName>
</protein>
<dbReference type="CDD" id="cd02968">
    <property type="entry name" value="SCO"/>
    <property type="match status" value="1"/>
</dbReference>
<dbReference type="Pfam" id="PF02630">
    <property type="entry name" value="SCO1-SenC"/>
    <property type="match status" value="1"/>
</dbReference>
<gene>
    <name evidence="5" type="ORF">LCGC14_1426730</name>
</gene>
<dbReference type="InterPro" id="IPR036249">
    <property type="entry name" value="Thioredoxin-like_sf"/>
</dbReference>
<dbReference type="EMBL" id="LAZR01009570">
    <property type="protein sequence ID" value="KKM71820.1"/>
    <property type="molecule type" value="Genomic_DNA"/>
</dbReference>
<reference evidence="5" key="1">
    <citation type="journal article" date="2015" name="Nature">
        <title>Complex archaea that bridge the gap between prokaryotes and eukaryotes.</title>
        <authorList>
            <person name="Spang A."/>
            <person name="Saw J.H."/>
            <person name="Jorgensen S.L."/>
            <person name="Zaremba-Niedzwiedzka K."/>
            <person name="Martijn J."/>
            <person name="Lind A.E."/>
            <person name="van Eijk R."/>
            <person name="Schleper C."/>
            <person name="Guy L."/>
            <person name="Ettema T.J."/>
        </authorList>
    </citation>
    <scope>NUCLEOTIDE SEQUENCE</scope>
</reference>
<name>A0A0F9M5A7_9ZZZZ</name>
<dbReference type="SUPFAM" id="SSF52833">
    <property type="entry name" value="Thioredoxin-like"/>
    <property type="match status" value="1"/>
</dbReference>
<feature type="transmembrane region" description="Helical" evidence="3">
    <location>
        <begin position="12"/>
        <end position="30"/>
    </location>
</feature>
<evidence type="ECO:0000256" key="2">
    <source>
        <dbReference type="ARBA" id="ARBA00023008"/>
    </source>
</evidence>
<evidence type="ECO:0000256" key="3">
    <source>
        <dbReference type="SAM" id="Phobius"/>
    </source>
</evidence>
<dbReference type="Gene3D" id="3.40.30.10">
    <property type="entry name" value="Glutaredoxin"/>
    <property type="match status" value="1"/>
</dbReference>
<comment type="similarity">
    <text evidence="1">Belongs to the SCO1/2 family.</text>
</comment>
<feature type="domain" description="Thioredoxin" evidence="4">
    <location>
        <begin position="51"/>
        <end position="216"/>
    </location>
</feature>
<sequence>MAKRCKGLNSKCFLISYLMIVGFLLVLWMYRLPLMNEEHRDIPTDMQSYIASPARQLPEFSLNTPNKSAFTHHWFEGKWSFVYFSHGHCVPACQPALEEMNKLKSSFANADFQFLVIGLDTEHETAEQLAAFLQGQQLDFNVATGSASIIEELARSFIALFLQTDYDDGSYQIEQEHHLFVVDPKGRVYATFKPPFNHARIQAEFLKLRYFYAKSEDLADK</sequence>
<evidence type="ECO:0000256" key="1">
    <source>
        <dbReference type="ARBA" id="ARBA00010996"/>
    </source>
</evidence>
<proteinExistence type="inferred from homology"/>
<keyword evidence="3" id="KW-0812">Transmembrane</keyword>
<evidence type="ECO:0000259" key="4">
    <source>
        <dbReference type="PROSITE" id="PS51352"/>
    </source>
</evidence>